<name>A0AA95NIL0_9BURK</name>
<proteinExistence type="predicted"/>
<evidence type="ECO:0000256" key="1">
    <source>
        <dbReference type="ARBA" id="ARBA00022553"/>
    </source>
</evidence>
<organism evidence="4 5">
    <name type="scientific">Paucibacter sediminis</name>
    <dbReference type="NCBI Taxonomy" id="3019553"/>
    <lineage>
        <taxon>Bacteria</taxon>
        <taxon>Pseudomonadati</taxon>
        <taxon>Pseudomonadota</taxon>
        <taxon>Betaproteobacteria</taxon>
        <taxon>Burkholderiales</taxon>
        <taxon>Sphaerotilaceae</taxon>
        <taxon>Roseateles</taxon>
    </lineage>
</organism>
<protein>
    <submittedName>
        <fullName evidence="4">Response regulator</fullName>
    </submittedName>
</protein>
<dbReference type="AlphaFoldDB" id="A0AA95NIL0"/>
<dbReference type="SMART" id="SM00448">
    <property type="entry name" value="REC"/>
    <property type="match status" value="1"/>
</dbReference>
<dbReference type="GO" id="GO:0000160">
    <property type="term" value="P:phosphorelay signal transduction system"/>
    <property type="evidence" value="ECO:0007669"/>
    <property type="project" value="InterPro"/>
</dbReference>
<dbReference type="PROSITE" id="PS50110">
    <property type="entry name" value="RESPONSE_REGULATORY"/>
    <property type="match status" value="1"/>
</dbReference>
<dbReference type="EMBL" id="CP116346">
    <property type="protein sequence ID" value="WIT13124.1"/>
    <property type="molecule type" value="Genomic_DNA"/>
</dbReference>
<sequence>MTLPSPAQPSTHQVLYVEDDRINIILMEEVFRLLPDWTLVCAEDGAEALGVLNEISPGLVLIDMNLPDMSGMDLLARLRADARWQALPCVALSADNDDQQVRAARAAGFIDYWLKPIEVPRLKAALQRFMSAAR</sequence>
<dbReference type="InterPro" id="IPR001789">
    <property type="entry name" value="Sig_transdc_resp-reg_receiver"/>
</dbReference>
<dbReference type="RefSeq" id="WP_285234234.1">
    <property type="nucleotide sequence ID" value="NZ_CP116346.1"/>
</dbReference>
<dbReference type="Pfam" id="PF00072">
    <property type="entry name" value="Response_reg"/>
    <property type="match status" value="1"/>
</dbReference>
<accession>A0AA95NIL0</accession>
<dbReference type="Proteomes" id="UP001177769">
    <property type="component" value="Chromosome"/>
</dbReference>
<dbReference type="CDD" id="cd17546">
    <property type="entry name" value="REC_hyHK_CKI1_RcsC-like"/>
    <property type="match status" value="1"/>
</dbReference>
<dbReference type="InterPro" id="IPR050595">
    <property type="entry name" value="Bact_response_regulator"/>
</dbReference>
<keyword evidence="5" id="KW-1185">Reference proteome</keyword>
<feature type="modified residue" description="4-aspartylphosphate" evidence="2">
    <location>
        <position position="63"/>
    </location>
</feature>
<reference evidence="4" key="1">
    <citation type="submission" date="2023-01" db="EMBL/GenBank/DDBJ databases">
        <title>Whole genome sequence of Paucibacter sp. S2-9 isolated from pond sediment.</title>
        <authorList>
            <person name="Jung J.Y."/>
        </authorList>
    </citation>
    <scope>NUCLEOTIDE SEQUENCE</scope>
    <source>
        <strain evidence="4">S2-9</strain>
    </source>
</reference>
<evidence type="ECO:0000313" key="4">
    <source>
        <dbReference type="EMBL" id="WIT13124.1"/>
    </source>
</evidence>
<gene>
    <name evidence="4" type="ORF">PFX98_05820</name>
</gene>
<evidence type="ECO:0000313" key="5">
    <source>
        <dbReference type="Proteomes" id="UP001177769"/>
    </source>
</evidence>
<dbReference type="InterPro" id="IPR011006">
    <property type="entry name" value="CheY-like_superfamily"/>
</dbReference>
<feature type="domain" description="Response regulatory" evidence="3">
    <location>
        <begin position="13"/>
        <end position="130"/>
    </location>
</feature>
<keyword evidence="1 2" id="KW-0597">Phosphoprotein</keyword>
<dbReference type="PANTHER" id="PTHR44591:SF3">
    <property type="entry name" value="RESPONSE REGULATORY DOMAIN-CONTAINING PROTEIN"/>
    <property type="match status" value="1"/>
</dbReference>
<evidence type="ECO:0000256" key="2">
    <source>
        <dbReference type="PROSITE-ProRule" id="PRU00169"/>
    </source>
</evidence>
<dbReference type="KEGG" id="pais:PFX98_05820"/>
<dbReference type="SUPFAM" id="SSF52172">
    <property type="entry name" value="CheY-like"/>
    <property type="match status" value="1"/>
</dbReference>
<dbReference type="PANTHER" id="PTHR44591">
    <property type="entry name" value="STRESS RESPONSE REGULATOR PROTEIN 1"/>
    <property type="match status" value="1"/>
</dbReference>
<evidence type="ECO:0000259" key="3">
    <source>
        <dbReference type="PROSITE" id="PS50110"/>
    </source>
</evidence>
<dbReference type="Gene3D" id="3.40.50.2300">
    <property type="match status" value="1"/>
</dbReference>